<reference evidence="2" key="1">
    <citation type="submission" date="2017-05" db="EMBL/GenBank/DDBJ databases">
        <authorList>
            <person name="Macchi M."/>
            <person name="Festa S."/>
            <person name="Coppotelli B.M."/>
            <person name="Morelli I.S."/>
        </authorList>
    </citation>
    <scope>NUCLEOTIDE SEQUENCE [LARGE SCALE GENOMIC DNA]</scope>
    <source>
        <strain evidence="2">I</strain>
    </source>
</reference>
<dbReference type="PANTHER" id="PTHR35788">
    <property type="entry name" value="EXPORTED PROTEIN-RELATED"/>
    <property type="match status" value="1"/>
</dbReference>
<evidence type="ECO:0000313" key="2">
    <source>
        <dbReference type="Proteomes" id="UP000196655"/>
    </source>
</evidence>
<dbReference type="Proteomes" id="UP000196655">
    <property type="component" value="Unassembled WGS sequence"/>
</dbReference>
<dbReference type="AlphaFoldDB" id="A0A211ZS66"/>
<accession>A0A211ZS66</accession>
<dbReference type="InterPro" id="IPR007391">
    <property type="entry name" value="Vancomycin_resist_VanW"/>
</dbReference>
<protein>
    <recommendedName>
        <fullName evidence="3">Vanw family protein</fullName>
    </recommendedName>
</protein>
<organism evidence="1 2">
    <name type="scientific">Inquilinus limosus</name>
    <dbReference type="NCBI Taxonomy" id="171674"/>
    <lineage>
        <taxon>Bacteria</taxon>
        <taxon>Pseudomonadati</taxon>
        <taxon>Pseudomonadota</taxon>
        <taxon>Alphaproteobacteria</taxon>
        <taxon>Rhodospirillales</taxon>
        <taxon>Rhodospirillaceae</taxon>
        <taxon>Inquilinus</taxon>
    </lineage>
</organism>
<dbReference type="SUPFAM" id="SSF53756">
    <property type="entry name" value="UDP-Glycosyltransferase/glycogen phosphorylase"/>
    <property type="match status" value="1"/>
</dbReference>
<sequence length="588" mass="63597">MTLPADHKVPSRWDALVFGSKAALLRGGRALREIARRPARHARAAALRGAAVVAEIRSPLWSGPAGAAEHDLTAGKIHNLRLAVRALDGIEVPAGAVFSFWRQIGRASRRRGFVAGRELREGCLVASTGGGLCQLSNGLYEAALAAGFEIVERHAHSRLVPGSRAAAGRDATVFWNYVDLRFRSRAAFRIEARLSGAELEIRFRSAAAPASGVVVRFPAPREAAHDCVGCVREDCSHHMPKGPEMTRRPTAWLVDACWPEFAALARGQAGPEDRLFLPMRWPARARYAWPELPGGESRALMVALARSRALRRLPAVGGALPRAMLEFDRRLAEAYARRLSHRHTHLVVSQGLLPHLWRLGCLQGRSFDVLMERWPLAALQARLDRALARRPESPTLGDFRAPDDIVAAETGALAEASRLYTPHAGIAARFADRAVHLDWTLPETGTAPQPEIGGRTILFPASPLGRKGAYALRDAVEGLDIDLAVTGRAREHDKPFWRNVSARTVPGGAWPSPLAAVVLPAVVEHQPRALLRALALGIPVIATAACGLDTDPGVTLVPEDDPAALREALLQALGDAPRRRQASARNSA</sequence>
<evidence type="ECO:0000313" key="1">
    <source>
        <dbReference type="EMBL" id="OWJ68132.1"/>
    </source>
</evidence>
<dbReference type="Pfam" id="PF04294">
    <property type="entry name" value="VanW"/>
    <property type="match status" value="1"/>
</dbReference>
<evidence type="ECO:0008006" key="3">
    <source>
        <dbReference type="Google" id="ProtNLM"/>
    </source>
</evidence>
<comment type="caution">
    <text evidence="1">The sequence shown here is derived from an EMBL/GenBank/DDBJ whole genome shotgun (WGS) entry which is preliminary data.</text>
</comment>
<keyword evidence="2" id="KW-1185">Reference proteome</keyword>
<dbReference type="Gene3D" id="3.40.50.2000">
    <property type="entry name" value="Glycogen Phosphorylase B"/>
    <property type="match status" value="1"/>
</dbReference>
<name>A0A211ZS66_9PROT</name>
<gene>
    <name evidence="1" type="ORF">BWR60_05520</name>
</gene>
<proteinExistence type="predicted"/>
<dbReference type="RefSeq" id="WP_179221641.1">
    <property type="nucleotide sequence ID" value="NZ_NHON01000007.1"/>
</dbReference>
<dbReference type="EMBL" id="NHON01000007">
    <property type="protein sequence ID" value="OWJ68132.1"/>
    <property type="molecule type" value="Genomic_DNA"/>
</dbReference>
<dbReference type="PANTHER" id="PTHR35788:SF1">
    <property type="entry name" value="EXPORTED PROTEIN"/>
    <property type="match status" value="1"/>
</dbReference>
<dbReference type="InterPro" id="IPR052913">
    <property type="entry name" value="Glycopeptide_resist_protein"/>
</dbReference>
<dbReference type="Pfam" id="PF13692">
    <property type="entry name" value="Glyco_trans_1_4"/>
    <property type="match status" value="1"/>
</dbReference>